<accession>A0A504YEE3</accession>
<evidence type="ECO:0000313" key="3">
    <source>
        <dbReference type="Proteomes" id="UP000316759"/>
    </source>
</evidence>
<evidence type="ECO:0000256" key="1">
    <source>
        <dbReference type="SAM" id="Coils"/>
    </source>
</evidence>
<gene>
    <name evidence="2" type="ORF">FGIG_11817</name>
</gene>
<sequence length="129" mass="14666">MVWQLYWIGVRQGGGERVYFIRWSSGSNMHDCYASSASTHGDFGTADNQNHLSQVQTGENVQLNFVQHDLAVKRRTLAELERANLRRAVVEERRRFAELITCLKPVLVSLQRFGLLSHSFGHLKAHSLG</sequence>
<keyword evidence="3" id="KW-1185">Reference proteome</keyword>
<keyword evidence="1" id="KW-0175">Coiled coil</keyword>
<dbReference type="EMBL" id="SUNJ01013868">
    <property type="protein sequence ID" value="TPP56958.1"/>
    <property type="molecule type" value="Genomic_DNA"/>
</dbReference>
<feature type="coiled-coil region" evidence="1">
    <location>
        <begin position="63"/>
        <end position="93"/>
    </location>
</feature>
<reference evidence="2 3" key="1">
    <citation type="submission" date="2019-04" db="EMBL/GenBank/DDBJ databases">
        <title>Annotation for the trematode Fasciola gigantica.</title>
        <authorList>
            <person name="Choi Y.-J."/>
        </authorList>
    </citation>
    <scope>NUCLEOTIDE SEQUENCE [LARGE SCALE GENOMIC DNA]</scope>
    <source>
        <strain evidence="2">Uganda_cow_1</strain>
    </source>
</reference>
<dbReference type="InterPro" id="IPR027267">
    <property type="entry name" value="AH/BAR_dom_sf"/>
</dbReference>
<dbReference type="Proteomes" id="UP000316759">
    <property type="component" value="Unassembled WGS sequence"/>
</dbReference>
<dbReference type="OrthoDB" id="10061327at2759"/>
<proteinExistence type="predicted"/>
<organism evidence="2 3">
    <name type="scientific">Fasciola gigantica</name>
    <name type="common">Giant liver fluke</name>
    <dbReference type="NCBI Taxonomy" id="46835"/>
    <lineage>
        <taxon>Eukaryota</taxon>
        <taxon>Metazoa</taxon>
        <taxon>Spiralia</taxon>
        <taxon>Lophotrochozoa</taxon>
        <taxon>Platyhelminthes</taxon>
        <taxon>Trematoda</taxon>
        <taxon>Digenea</taxon>
        <taxon>Plagiorchiida</taxon>
        <taxon>Echinostomata</taxon>
        <taxon>Echinostomatoidea</taxon>
        <taxon>Fasciolidae</taxon>
        <taxon>Fasciola</taxon>
    </lineage>
</organism>
<name>A0A504YEE3_FASGI</name>
<dbReference type="AlphaFoldDB" id="A0A504YEE3"/>
<dbReference type="Gene3D" id="1.20.1270.60">
    <property type="entry name" value="Arfaptin homology (AH) domain/BAR domain"/>
    <property type="match status" value="1"/>
</dbReference>
<comment type="caution">
    <text evidence="2">The sequence shown here is derived from an EMBL/GenBank/DDBJ whole genome shotgun (WGS) entry which is preliminary data.</text>
</comment>
<evidence type="ECO:0000313" key="2">
    <source>
        <dbReference type="EMBL" id="TPP56958.1"/>
    </source>
</evidence>
<protein>
    <submittedName>
        <fullName evidence="2">Metastasis suppressor protein 1</fullName>
    </submittedName>
</protein>